<organism evidence="1 2">
    <name type="scientific">Otariodibacter oris</name>
    <dbReference type="NCBI Taxonomy" id="1032623"/>
    <lineage>
        <taxon>Bacteria</taxon>
        <taxon>Pseudomonadati</taxon>
        <taxon>Pseudomonadota</taxon>
        <taxon>Gammaproteobacteria</taxon>
        <taxon>Pasteurellales</taxon>
        <taxon>Pasteurellaceae</taxon>
        <taxon>Otariodibacter</taxon>
    </lineage>
</organism>
<evidence type="ECO:0000313" key="1">
    <source>
        <dbReference type="EMBL" id="RKR76782.1"/>
    </source>
</evidence>
<comment type="caution">
    <text evidence="1">The sequence shown here is derived from an EMBL/GenBank/DDBJ whole genome shotgun (WGS) entry which is preliminary data.</text>
</comment>
<protein>
    <submittedName>
        <fullName evidence="1">Uncharacterized protein</fullName>
    </submittedName>
</protein>
<gene>
    <name evidence="1" type="ORF">DES31_0089</name>
</gene>
<dbReference type="AlphaFoldDB" id="A0A420XHF3"/>
<dbReference type="Proteomes" id="UP000280099">
    <property type="component" value="Unassembled WGS sequence"/>
</dbReference>
<evidence type="ECO:0000313" key="2">
    <source>
        <dbReference type="Proteomes" id="UP000280099"/>
    </source>
</evidence>
<proteinExistence type="predicted"/>
<keyword evidence="2" id="KW-1185">Reference proteome</keyword>
<name>A0A420XHF3_9PAST</name>
<reference evidence="1 2" key="1">
    <citation type="submission" date="2018-10" db="EMBL/GenBank/DDBJ databases">
        <title>Genomic Encyclopedia of Type Strains, Phase IV (KMG-IV): sequencing the most valuable type-strain genomes for metagenomic binning, comparative biology and taxonomic classification.</title>
        <authorList>
            <person name="Goeker M."/>
        </authorList>
    </citation>
    <scope>NUCLEOTIDE SEQUENCE [LARGE SCALE GENOMIC DNA]</scope>
    <source>
        <strain evidence="1 2">DSM 23800</strain>
    </source>
</reference>
<dbReference type="EMBL" id="RBJC01000004">
    <property type="protein sequence ID" value="RKR76782.1"/>
    <property type="molecule type" value="Genomic_DNA"/>
</dbReference>
<sequence length="75" mass="9218">MNFVNEQELHKLFTTVYYNVNDIPYESLSLRDISREFNGYNFFQYGDLFEYIIAPFKDTQPLSYKYLMQGRFFMR</sequence>
<accession>A0A420XHF3</accession>